<keyword evidence="8" id="KW-1185">Reference proteome</keyword>
<evidence type="ECO:0000256" key="6">
    <source>
        <dbReference type="PIRSR" id="PIRSR601486-1"/>
    </source>
</evidence>
<evidence type="ECO:0000256" key="4">
    <source>
        <dbReference type="ARBA" id="ARBA00022723"/>
    </source>
</evidence>
<comment type="caution">
    <text evidence="7">The sequence shown here is derived from an EMBL/GenBank/DDBJ whole genome shotgun (WGS) entry which is preliminary data.</text>
</comment>
<evidence type="ECO:0000256" key="1">
    <source>
        <dbReference type="ARBA" id="ARBA00001971"/>
    </source>
</evidence>
<keyword evidence="5 6" id="KW-0408">Iron</keyword>
<keyword evidence="2" id="KW-0813">Transport</keyword>
<dbReference type="Pfam" id="PF01152">
    <property type="entry name" value="Bac_globin"/>
    <property type="match status" value="1"/>
</dbReference>
<accession>A0A364K610</accession>
<dbReference type="SUPFAM" id="SSF46458">
    <property type="entry name" value="Globin-like"/>
    <property type="match status" value="1"/>
</dbReference>
<sequence length="123" mass="14200">MLPVVNQTLYERLGGRPRIKMIVQDSFYALLSDDRVSHHFVGVDIERLTNVLISFFENMLGGPLDYSGESLRKAHSGLNITSEEYDIFLSYVRQILRKYTVSIPDIAKIESLLRSYKPHIINR</sequence>
<keyword evidence="4 6" id="KW-0479">Metal-binding</keyword>
<evidence type="ECO:0000256" key="2">
    <source>
        <dbReference type="ARBA" id="ARBA00022448"/>
    </source>
</evidence>
<feature type="binding site" description="distal binding residue" evidence="6">
    <location>
        <position position="75"/>
    </location>
    <ligand>
        <name>heme</name>
        <dbReference type="ChEBI" id="CHEBI:30413"/>
    </ligand>
    <ligandPart>
        <name>Fe</name>
        <dbReference type="ChEBI" id="CHEBI:18248"/>
    </ligandPart>
</feature>
<evidence type="ECO:0000256" key="3">
    <source>
        <dbReference type="ARBA" id="ARBA00022617"/>
    </source>
</evidence>
<dbReference type="InterPro" id="IPR009050">
    <property type="entry name" value="Globin-like_sf"/>
</dbReference>
<gene>
    <name evidence="7" type="ORF">DL897_06580</name>
</gene>
<dbReference type="InterPro" id="IPR012292">
    <property type="entry name" value="Globin/Proto"/>
</dbReference>
<dbReference type="Gene3D" id="1.10.490.10">
    <property type="entry name" value="Globins"/>
    <property type="match status" value="1"/>
</dbReference>
<dbReference type="InterPro" id="IPR001486">
    <property type="entry name" value="Hemoglobin_trunc"/>
</dbReference>
<evidence type="ECO:0000313" key="8">
    <source>
        <dbReference type="Proteomes" id="UP000251213"/>
    </source>
</evidence>
<dbReference type="RefSeq" id="WP_113658350.1">
    <property type="nucleotide sequence ID" value="NZ_KZ845665.1"/>
</dbReference>
<reference evidence="7 8" key="2">
    <citation type="submission" date="2018-06" db="EMBL/GenBank/DDBJ databases">
        <authorList>
            <person name="Zhirakovskaya E."/>
        </authorList>
    </citation>
    <scope>NUCLEOTIDE SEQUENCE [LARGE SCALE GENOMIC DNA]</scope>
    <source>
        <strain evidence="7 8">FBKL4.011</strain>
    </source>
</reference>
<reference evidence="7 8" key="1">
    <citation type="submission" date="2018-06" db="EMBL/GenBank/DDBJ databases">
        <title>Thermoflavimicrobium daqus sp. nov., a thermophilic microbe isolated from Moutai-flavour Daqu.</title>
        <authorList>
            <person name="Wang X."/>
            <person name="Zhou H."/>
        </authorList>
    </citation>
    <scope>NUCLEOTIDE SEQUENCE [LARGE SCALE GENOMIC DNA]</scope>
    <source>
        <strain evidence="7 8">FBKL4.011</strain>
    </source>
</reference>
<dbReference type="CDD" id="cd00454">
    <property type="entry name" value="TrHb1_N"/>
    <property type="match status" value="1"/>
</dbReference>
<proteinExistence type="predicted"/>
<evidence type="ECO:0000256" key="5">
    <source>
        <dbReference type="ARBA" id="ARBA00023004"/>
    </source>
</evidence>
<evidence type="ECO:0008006" key="9">
    <source>
        <dbReference type="Google" id="ProtNLM"/>
    </source>
</evidence>
<dbReference type="OrthoDB" id="9795814at2"/>
<organism evidence="7 8">
    <name type="scientific">Thermoflavimicrobium daqui</name>
    <dbReference type="NCBI Taxonomy" id="2137476"/>
    <lineage>
        <taxon>Bacteria</taxon>
        <taxon>Bacillati</taxon>
        <taxon>Bacillota</taxon>
        <taxon>Bacilli</taxon>
        <taxon>Bacillales</taxon>
        <taxon>Thermoactinomycetaceae</taxon>
        <taxon>Thermoflavimicrobium</taxon>
    </lineage>
</organism>
<keyword evidence="3 6" id="KW-0349">Heme</keyword>
<dbReference type="Proteomes" id="UP000251213">
    <property type="component" value="Unassembled WGS sequence"/>
</dbReference>
<evidence type="ECO:0000313" key="7">
    <source>
        <dbReference type="EMBL" id="RAL25736.1"/>
    </source>
</evidence>
<protein>
    <recommendedName>
        <fullName evidence="9">Group 1 truncated hemoglobin</fullName>
    </recommendedName>
</protein>
<dbReference type="EMBL" id="QJKK01000003">
    <property type="protein sequence ID" value="RAL25736.1"/>
    <property type="molecule type" value="Genomic_DNA"/>
</dbReference>
<dbReference type="GO" id="GO:0046872">
    <property type="term" value="F:metal ion binding"/>
    <property type="evidence" value="ECO:0007669"/>
    <property type="project" value="UniProtKB-KW"/>
</dbReference>
<dbReference type="PROSITE" id="PS01213">
    <property type="entry name" value="GLOBIN_FAM_2"/>
    <property type="match status" value="1"/>
</dbReference>
<dbReference type="GO" id="GO:0019825">
    <property type="term" value="F:oxygen binding"/>
    <property type="evidence" value="ECO:0007669"/>
    <property type="project" value="InterPro"/>
</dbReference>
<dbReference type="GO" id="GO:0015671">
    <property type="term" value="P:oxygen transport"/>
    <property type="evidence" value="ECO:0007669"/>
    <property type="project" value="InterPro"/>
</dbReference>
<dbReference type="InterPro" id="IPR019795">
    <property type="entry name" value="Globin_bac-like_CS"/>
</dbReference>
<dbReference type="AlphaFoldDB" id="A0A364K610"/>
<name>A0A364K610_9BACL</name>
<dbReference type="GO" id="GO:0020037">
    <property type="term" value="F:heme binding"/>
    <property type="evidence" value="ECO:0007669"/>
    <property type="project" value="InterPro"/>
</dbReference>
<comment type="cofactor">
    <cofactor evidence="1">
        <name>heme</name>
        <dbReference type="ChEBI" id="CHEBI:30413"/>
    </cofactor>
</comment>